<dbReference type="GO" id="GO:0005886">
    <property type="term" value="C:plasma membrane"/>
    <property type="evidence" value="ECO:0007669"/>
    <property type="project" value="TreeGrafter"/>
</dbReference>
<dbReference type="Pfam" id="PF13906">
    <property type="entry name" value="AA_permease_C"/>
    <property type="match status" value="1"/>
</dbReference>
<feature type="transmembrane region" description="Helical" evidence="5">
    <location>
        <begin position="159"/>
        <end position="179"/>
    </location>
</feature>
<dbReference type="EMBL" id="JAPXFL010000009">
    <property type="protein sequence ID" value="KAK9501417.1"/>
    <property type="molecule type" value="Genomic_DNA"/>
</dbReference>
<feature type="transmembrane region" description="Helical" evidence="5">
    <location>
        <begin position="228"/>
        <end position="249"/>
    </location>
</feature>
<dbReference type="Pfam" id="PF13520">
    <property type="entry name" value="AA_permease_2"/>
    <property type="match status" value="1"/>
</dbReference>
<evidence type="ECO:0000256" key="4">
    <source>
        <dbReference type="ARBA" id="ARBA00023136"/>
    </source>
</evidence>
<evidence type="ECO:0000259" key="6">
    <source>
        <dbReference type="Pfam" id="PF13906"/>
    </source>
</evidence>
<name>A0AAW1CXS4_9HEMI</name>
<dbReference type="AlphaFoldDB" id="A0AAW1CXS4"/>
<dbReference type="FunFam" id="1.20.1740.10:FF:000010">
    <property type="entry name" value="probable cationic amino acid transporter"/>
    <property type="match status" value="1"/>
</dbReference>
<feature type="transmembrane region" description="Helical" evidence="5">
    <location>
        <begin position="316"/>
        <end position="345"/>
    </location>
</feature>
<evidence type="ECO:0000256" key="3">
    <source>
        <dbReference type="ARBA" id="ARBA00022989"/>
    </source>
</evidence>
<dbReference type="PANTHER" id="PTHR43243:SF105">
    <property type="entry name" value="CATIONIC AMINO ACID TRANSPORTER C-TERMINAL DOMAIN-CONTAINING PROTEIN"/>
    <property type="match status" value="1"/>
</dbReference>
<gene>
    <name evidence="7" type="ORF">O3M35_012144</name>
</gene>
<feature type="transmembrane region" description="Helical" evidence="5">
    <location>
        <begin position="61"/>
        <end position="81"/>
    </location>
</feature>
<evidence type="ECO:0000256" key="1">
    <source>
        <dbReference type="ARBA" id="ARBA00004141"/>
    </source>
</evidence>
<evidence type="ECO:0000256" key="5">
    <source>
        <dbReference type="SAM" id="Phobius"/>
    </source>
</evidence>
<feature type="transmembrane region" description="Helical" evidence="5">
    <location>
        <begin position="533"/>
        <end position="552"/>
    </location>
</feature>
<evidence type="ECO:0000313" key="8">
    <source>
        <dbReference type="Proteomes" id="UP001461498"/>
    </source>
</evidence>
<accession>A0AAW1CXS4</accession>
<keyword evidence="3 5" id="KW-1133">Transmembrane helix</keyword>
<feature type="transmembrane region" description="Helical" evidence="5">
    <location>
        <begin position="393"/>
        <end position="412"/>
    </location>
</feature>
<feature type="transmembrane region" description="Helical" evidence="5">
    <location>
        <begin position="464"/>
        <end position="486"/>
    </location>
</feature>
<dbReference type="GO" id="GO:0015189">
    <property type="term" value="F:L-lysine transmembrane transporter activity"/>
    <property type="evidence" value="ECO:0007669"/>
    <property type="project" value="TreeGrafter"/>
</dbReference>
<comment type="subcellular location">
    <subcellularLocation>
        <location evidence="1">Membrane</location>
        <topology evidence="1">Multi-pass membrane protein</topology>
    </subcellularLocation>
</comment>
<keyword evidence="8" id="KW-1185">Reference proteome</keyword>
<dbReference type="InterPro" id="IPR002293">
    <property type="entry name" value="AA/rel_permease1"/>
</dbReference>
<evidence type="ECO:0000313" key="7">
    <source>
        <dbReference type="EMBL" id="KAK9501417.1"/>
    </source>
</evidence>
<feature type="transmembrane region" description="Helical" evidence="5">
    <location>
        <begin position="188"/>
        <end position="208"/>
    </location>
</feature>
<dbReference type="GO" id="GO:0097638">
    <property type="term" value="P:L-arginine import across plasma membrane"/>
    <property type="evidence" value="ECO:0007669"/>
    <property type="project" value="TreeGrafter"/>
</dbReference>
<organism evidence="7 8">
    <name type="scientific">Rhynocoris fuscipes</name>
    <dbReference type="NCBI Taxonomy" id="488301"/>
    <lineage>
        <taxon>Eukaryota</taxon>
        <taxon>Metazoa</taxon>
        <taxon>Ecdysozoa</taxon>
        <taxon>Arthropoda</taxon>
        <taxon>Hexapoda</taxon>
        <taxon>Insecta</taxon>
        <taxon>Pterygota</taxon>
        <taxon>Neoptera</taxon>
        <taxon>Paraneoptera</taxon>
        <taxon>Hemiptera</taxon>
        <taxon>Heteroptera</taxon>
        <taxon>Panheteroptera</taxon>
        <taxon>Cimicomorpha</taxon>
        <taxon>Reduviidae</taxon>
        <taxon>Harpactorinae</taxon>
        <taxon>Harpactorini</taxon>
        <taxon>Rhynocoris</taxon>
    </lineage>
</organism>
<protein>
    <recommendedName>
        <fullName evidence="6">Cationic amino acid transporter C-terminal domain-containing protein</fullName>
    </recommendedName>
</protein>
<comment type="caution">
    <text evidence="7">The sequence shown here is derived from an EMBL/GenBank/DDBJ whole genome shotgun (WGS) entry which is preliminary data.</text>
</comment>
<dbReference type="PIRSF" id="PIRSF006060">
    <property type="entry name" value="AA_transporter"/>
    <property type="match status" value="1"/>
</dbReference>
<keyword evidence="4 5" id="KW-0472">Membrane</keyword>
<reference evidence="7 8" key="1">
    <citation type="submission" date="2022-12" db="EMBL/GenBank/DDBJ databases">
        <title>Chromosome-level genome assembly of true bugs.</title>
        <authorList>
            <person name="Ma L."/>
            <person name="Li H."/>
        </authorList>
    </citation>
    <scope>NUCLEOTIDE SEQUENCE [LARGE SCALE GENOMIC DNA]</scope>
    <source>
        <strain evidence="7">Lab_2022b</strain>
    </source>
</reference>
<dbReference type="GO" id="GO:0000064">
    <property type="term" value="F:L-ornithine transmembrane transporter activity"/>
    <property type="evidence" value="ECO:0007669"/>
    <property type="project" value="TreeGrafter"/>
</dbReference>
<feature type="transmembrane region" description="Helical" evidence="5">
    <location>
        <begin position="93"/>
        <end position="114"/>
    </location>
</feature>
<dbReference type="Gene3D" id="1.20.1740.10">
    <property type="entry name" value="Amino acid/polyamine transporter I"/>
    <property type="match status" value="1"/>
</dbReference>
<keyword evidence="2 5" id="KW-0812">Transmembrane</keyword>
<dbReference type="GO" id="GO:0061459">
    <property type="term" value="F:L-arginine transmembrane transporter activity"/>
    <property type="evidence" value="ECO:0007669"/>
    <property type="project" value="TreeGrafter"/>
</dbReference>
<feature type="transmembrane region" description="Helical" evidence="5">
    <location>
        <begin position="498"/>
        <end position="521"/>
    </location>
</feature>
<proteinExistence type="predicted"/>
<dbReference type="PANTHER" id="PTHR43243">
    <property type="entry name" value="INNER MEMBRANE TRANSPORTER YGJI-RELATED"/>
    <property type="match status" value="1"/>
</dbReference>
<sequence length="605" mass="67135">MLEYFKQLGRRKDISHVINETSHLRKVISLLDLTALGVGCTLGVGVYVLPGLVARQTAGPGVVLSFLFAAVASVFAGLCFAEFGARVPRAGSAYIYSYVTVGEFIAFTIGWNLIIEYIIGSASVARGLSVYIDTLVGNQMEAFYRNIYELRNVPLISEYFDLFAFGISLLVAIGLAVGLKDSLIINNLLTFVNVSVVIFVIVVGSFKVDFHNWNLSKTEIPPWGGEGGFLPFGIMGAIRGAATCFYGYVGFDVISTSGEEVSDPQRTIPLAIILSLTIIFFAYFGLSSILTLMWPYFAQDIDSPIPYAFAMVGWDWAAWIVAIGGIFGLLASLFSGMFSLPRIIYSMANDGLMFSWLGTVSPRFGTPFNGTLIAGLITAFMAAAFQLKQLIDLMSIATLLAYTIVAACVLLLRYKDDQRKTKDVISHEYIEHAHLISKEIRITCCSIIGQMFSYQNSVMVPTKITSAVAITQTILYSIFSLLLAYVLTKYESSIMRGNVWPCALSILLSILMILSIISLYCQPSDTSNLKFKVPLVPLIPCISIFFNIYLMMMMDYHTWLRFIVWMIAGYIIYFTYGMFHSLERRSPDKIEYEVIKGDDKDDVCL</sequence>
<evidence type="ECO:0000256" key="2">
    <source>
        <dbReference type="ARBA" id="ARBA00022692"/>
    </source>
</evidence>
<feature type="transmembrane region" description="Helical" evidence="5">
    <location>
        <begin position="270"/>
        <end position="296"/>
    </location>
</feature>
<dbReference type="InterPro" id="IPR029485">
    <property type="entry name" value="CAT_C"/>
</dbReference>
<feature type="domain" description="Cationic amino acid transporter C-terminal" evidence="6">
    <location>
        <begin position="531"/>
        <end position="581"/>
    </location>
</feature>
<feature type="transmembrane region" description="Helical" evidence="5">
    <location>
        <begin position="366"/>
        <end position="387"/>
    </location>
</feature>
<feature type="transmembrane region" description="Helical" evidence="5">
    <location>
        <begin position="558"/>
        <end position="579"/>
    </location>
</feature>
<feature type="transmembrane region" description="Helical" evidence="5">
    <location>
        <begin position="30"/>
        <end position="49"/>
    </location>
</feature>
<dbReference type="Proteomes" id="UP001461498">
    <property type="component" value="Unassembled WGS sequence"/>
</dbReference>